<gene>
    <name evidence="1" type="ORF">BU14_0074s0024</name>
</gene>
<dbReference type="AlphaFoldDB" id="A0A1X6PFZ5"/>
<proteinExistence type="predicted"/>
<reference evidence="1 2" key="1">
    <citation type="submission" date="2017-03" db="EMBL/GenBank/DDBJ databases">
        <title>WGS assembly of Porphyra umbilicalis.</title>
        <authorList>
            <person name="Brawley S.H."/>
            <person name="Blouin N.A."/>
            <person name="Ficko-Blean E."/>
            <person name="Wheeler G.L."/>
            <person name="Lohr M."/>
            <person name="Goodson H.V."/>
            <person name="Jenkins J.W."/>
            <person name="Blaby-Haas C.E."/>
            <person name="Helliwell K.E."/>
            <person name="Chan C."/>
            <person name="Marriage T."/>
            <person name="Bhattacharya D."/>
            <person name="Klein A.S."/>
            <person name="Badis Y."/>
            <person name="Brodie J."/>
            <person name="Cao Y."/>
            <person name="Collen J."/>
            <person name="Dittami S.M."/>
            <person name="Gachon C.M."/>
            <person name="Green B.R."/>
            <person name="Karpowicz S."/>
            <person name="Kim J.W."/>
            <person name="Kudahl U."/>
            <person name="Lin S."/>
            <person name="Michel G."/>
            <person name="Mittag M."/>
            <person name="Olson B.J."/>
            <person name="Pangilinan J."/>
            <person name="Peng Y."/>
            <person name="Qiu H."/>
            <person name="Shu S."/>
            <person name="Singer J.T."/>
            <person name="Smith A.G."/>
            <person name="Sprecher B.N."/>
            <person name="Wagner V."/>
            <person name="Wang W."/>
            <person name="Wang Z.-Y."/>
            <person name="Yan J."/>
            <person name="Yarish C."/>
            <person name="Zoeuner-Riek S."/>
            <person name="Zhuang Y."/>
            <person name="Zou Y."/>
            <person name="Lindquist E.A."/>
            <person name="Grimwood J."/>
            <person name="Barry K."/>
            <person name="Rokhsar D.S."/>
            <person name="Schmutz J."/>
            <person name="Stiller J.W."/>
            <person name="Grossman A.R."/>
            <person name="Prochnik S.E."/>
        </authorList>
    </citation>
    <scope>NUCLEOTIDE SEQUENCE [LARGE SCALE GENOMIC DNA]</scope>
    <source>
        <strain evidence="1">4086291</strain>
    </source>
</reference>
<protein>
    <recommendedName>
        <fullName evidence="3">DDE-1 domain-containing protein</fullName>
    </recommendedName>
</protein>
<evidence type="ECO:0000313" key="2">
    <source>
        <dbReference type="Proteomes" id="UP000218209"/>
    </source>
</evidence>
<accession>A0A1X6PFZ5</accession>
<evidence type="ECO:0000313" key="1">
    <source>
        <dbReference type="EMBL" id="OSX79593.1"/>
    </source>
</evidence>
<organism evidence="1 2">
    <name type="scientific">Porphyra umbilicalis</name>
    <name type="common">Purple laver</name>
    <name type="synonym">Red alga</name>
    <dbReference type="NCBI Taxonomy" id="2786"/>
    <lineage>
        <taxon>Eukaryota</taxon>
        <taxon>Rhodophyta</taxon>
        <taxon>Bangiophyceae</taxon>
        <taxon>Bangiales</taxon>
        <taxon>Bangiaceae</taxon>
        <taxon>Porphyra</taxon>
    </lineage>
</organism>
<keyword evidence="2" id="KW-1185">Reference proteome</keyword>
<name>A0A1X6PFZ5_PORUM</name>
<dbReference type="EMBL" id="KV918788">
    <property type="protein sequence ID" value="OSX79593.1"/>
    <property type="molecule type" value="Genomic_DNA"/>
</dbReference>
<evidence type="ECO:0008006" key="3">
    <source>
        <dbReference type="Google" id="ProtNLM"/>
    </source>
</evidence>
<sequence>MATQQPTAPILALLQDAKATFDTLEQALAYLAAQTNRSFTSLRVAYHRSRRGKNKRHAQYKLSAEQEAVLVSVAQAFSVNNWVRNLVGRHRGSLSKRACKALADTRAGQQVFDGVVDFCTELKDFLTHYSFPNHAVLNFDETRLVQNGDKLVLRRIEAANKERTNVRSTRNQTVASLLTFVAADGSVLLSVYILKGRFRDNGEATMDFTMEHAPRVTRGTWPR</sequence>
<dbReference type="Proteomes" id="UP000218209">
    <property type="component" value="Unassembled WGS sequence"/>
</dbReference>
<dbReference type="OrthoDB" id="10072016at2759"/>